<dbReference type="Proteomes" id="UP000887116">
    <property type="component" value="Unassembled WGS sequence"/>
</dbReference>
<dbReference type="InterPro" id="IPR019289">
    <property type="entry name" value="Phage_tail_E/E"/>
</dbReference>
<gene>
    <name evidence="1" type="primary">Wxf_00895</name>
    <name evidence="1" type="ORF">TNCT_69951</name>
</gene>
<organism evidence="1 2">
    <name type="scientific">Trichonephila clavata</name>
    <name type="common">Joro spider</name>
    <name type="synonym">Nephila clavata</name>
    <dbReference type="NCBI Taxonomy" id="2740835"/>
    <lineage>
        <taxon>Eukaryota</taxon>
        <taxon>Metazoa</taxon>
        <taxon>Ecdysozoa</taxon>
        <taxon>Arthropoda</taxon>
        <taxon>Chelicerata</taxon>
        <taxon>Arachnida</taxon>
        <taxon>Araneae</taxon>
        <taxon>Araneomorphae</taxon>
        <taxon>Entelegynae</taxon>
        <taxon>Araneoidea</taxon>
        <taxon>Nephilidae</taxon>
        <taxon>Trichonephila</taxon>
    </lineage>
</organism>
<sequence length="180" mass="20292">MLPKILKNFNVFVDGRGYAGKIDEVTLPKLTIKTEEYRAGGMDIPINIDMGMEKLEAEFTFAEYDSELFRLFGLIDGNSVSLTLRADYKAVEENFMQTITLNNPITVDGISVSELTVRRPKVRDYLAIERLNGSDLSKEVTLTANLTSVAKEVIEELDIADYVKVQEVLKDFFSPIIQKT</sequence>
<accession>A0A8X6HD86</accession>
<dbReference type="EMBL" id="BMAO01027934">
    <property type="protein sequence ID" value="GFR20643.1"/>
    <property type="molecule type" value="Genomic_DNA"/>
</dbReference>
<reference evidence="1" key="1">
    <citation type="submission" date="2020-07" db="EMBL/GenBank/DDBJ databases">
        <title>Multicomponent nature underlies the extraordinary mechanical properties of spider dragline silk.</title>
        <authorList>
            <person name="Kono N."/>
            <person name="Nakamura H."/>
            <person name="Mori M."/>
            <person name="Yoshida Y."/>
            <person name="Ohtoshi R."/>
            <person name="Malay A.D."/>
            <person name="Moran D.A.P."/>
            <person name="Tomita M."/>
            <person name="Numata K."/>
            <person name="Arakawa K."/>
        </authorList>
    </citation>
    <scope>NUCLEOTIDE SEQUENCE</scope>
</reference>
<dbReference type="Pfam" id="PF04985">
    <property type="entry name" value="Phage_tube"/>
    <property type="match status" value="1"/>
</dbReference>
<dbReference type="AlphaFoldDB" id="A0A8X6HD86"/>
<name>A0A8X6HD86_TRICU</name>
<dbReference type="InterPro" id="IPR006498">
    <property type="entry name" value="Tail_tube"/>
</dbReference>
<dbReference type="Pfam" id="PF10109">
    <property type="entry name" value="Phage_TAC_7"/>
    <property type="match status" value="1"/>
</dbReference>
<proteinExistence type="predicted"/>
<evidence type="ECO:0000313" key="2">
    <source>
        <dbReference type="Proteomes" id="UP000887116"/>
    </source>
</evidence>
<comment type="caution">
    <text evidence="1">The sequence shown here is derived from an EMBL/GenBank/DDBJ whole genome shotgun (WGS) entry which is preliminary data.</text>
</comment>
<dbReference type="NCBIfam" id="TIGR01611">
    <property type="entry name" value="tail_tube"/>
    <property type="match status" value="1"/>
</dbReference>
<evidence type="ECO:0000313" key="1">
    <source>
        <dbReference type="EMBL" id="GFR20643.1"/>
    </source>
</evidence>
<protein>
    <submittedName>
        <fullName evidence="1">Phage tail tube protein FII</fullName>
    </submittedName>
</protein>
<keyword evidence="2" id="KW-1185">Reference proteome</keyword>